<evidence type="ECO:0000256" key="8">
    <source>
        <dbReference type="ARBA" id="ARBA00031968"/>
    </source>
</evidence>
<feature type="compositionally biased region" description="Polar residues" evidence="10">
    <location>
        <begin position="519"/>
        <end position="546"/>
    </location>
</feature>
<dbReference type="InterPro" id="IPR003617">
    <property type="entry name" value="TFIIS/CRSP70_N_sub"/>
</dbReference>
<proteinExistence type="inferred from homology"/>
<dbReference type="GO" id="GO:0003712">
    <property type="term" value="F:transcription coregulator activity"/>
    <property type="evidence" value="ECO:0007669"/>
    <property type="project" value="TreeGrafter"/>
</dbReference>
<feature type="compositionally biased region" description="Basic and acidic residues" evidence="10">
    <location>
        <begin position="575"/>
        <end position="591"/>
    </location>
</feature>
<keyword evidence="13" id="KW-1185">Reference proteome</keyword>
<dbReference type="PANTHER" id="PTHR15201:SF1">
    <property type="entry name" value="MEDIATOR OF RNA POLYMERASE II TRANSCRIPTION SUBUNIT 26"/>
    <property type="match status" value="1"/>
</dbReference>
<feature type="domain" description="TFIIS N-terminal" evidence="11">
    <location>
        <begin position="8"/>
        <end position="85"/>
    </location>
</feature>
<reference evidence="12" key="1">
    <citation type="journal article" date="2021" name="Mol. Ecol. Resour.">
        <title>Phylogenomic analyses of the genus Drosophila reveals genomic signals of climate adaptation.</title>
        <authorList>
            <person name="Li F."/>
            <person name="Rane R.V."/>
            <person name="Luria V."/>
            <person name="Xiong Z."/>
            <person name="Chen J."/>
            <person name="Li Z."/>
            <person name="Catullo R.A."/>
            <person name="Griffin P.C."/>
            <person name="Schiffer M."/>
            <person name="Pearce S."/>
            <person name="Lee S.F."/>
            <person name="McElroy K."/>
            <person name="Stocker A."/>
            <person name="Shirriffs J."/>
            <person name="Cockerell F."/>
            <person name="Coppin C."/>
            <person name="Sgro C.M."/>
            <person name="Karger A."/>
            <person name="Cain J.W."/>
            <person name="Weber J.A."/>
            <person name="Santpere G."/>
            <person name="Kirschner M.W."/>
            <person name="Hoffmann A.A."/>
            <person name="Oakeshott J.G."/>
            <person name="Zhang G."/>
        </authorList>
    </citation>
    <scope>NUCLEOTIDE SEQUENCE</scope>
    <source>
        <strain evidence="12">BGI-SZ-2011g</strain>
    </source>
</reference>
<evidence type="ECO:0000256" key="1">
    <source>
        <dbReference type="ARBA" id="ARBA00004123"/>
    </source>
</evidence>
<feature type="region of interest" description="Disordered" evidence="10">
    <location>
        <begin position="1112"/>
        <end position="1131"/>
    </location>
</feature>
<evidence type="ECO:0000313" key="13">
    <source>
        <dbReference type="Proteomes" id="UP001200034"/>
    </source>
</evidence>
<keyword evidence="4" id="KW-0805">Transcription regulation</keyword>
<comment type="similarity">
    <text evidence="2">Belongs to the Mediator complex subunit 26 family.</text>
</comment>
<dbReference type="GO" id="GO:0070847">
    <property type="term" value="C:core mediator complex"/>
    <property type="evidence" value="ECO:0007669"/>
    <property type="project" value="TreeGrafter"/>
</dbReference>
<dbReference type="Gene3D" id="1.20.930.10">
    <property type="entry name" value="Conserved domain common to transcription factors TFIIS, elongin A, CRSP70"/>
    <property type="match status" value="1"/>
</dbReference>
<evidence type="ECO:0000259" key="11">
    <source>
        <dbReference type="PROSITE" id="PS51319"/>
    </source>
</evidence>
<evidence type="ECO:0000256" key="3">
    <source>
        <dbReference type="ARBA" id="ARBA00019686"/>
    </source>
</evidence>
<keyword evidence="6" id="KW-0804">Transcription</keyword>
<protein>
    <recommendedName>
        <fullName evidence="3">Mediator of RNA polymerase II transcription subunit 26</fullName>
    </recommendedName>
    <alternativeName>
        <fullName evidence="8">Mediator complex subunit 26</fullName>
    </alternativeName>
</protein>
<dbReference type="GO" id="GO:0016592">
    <property type="term" value="C:mediator complex"/>
    <property type="evidence" value="ECO:0007669"/>
    <property type="project" value="InterPro"/>
</dbReference>
<evidence type="ECO:0000256" key="4">
    <source>
        <dbReference type="ARBA" id="ARBA00023015"/>
    </source>
</evidence>
<dbReference type="Pfam" id="PF08711">
    <property type="entry name" value="Med26"/>
    <property type="match status" value="1"/>
</dbReference>
<keyword evidence="7 9" id="KW-0539">Nucleus</keyword>
<dbReference type="PROSITE" id="PS51319">
    <property type="entry name" value="TFIIS_N"/>
    <property type="match status" value="1"/>
</dbReference>
<feature type="region of interest" description="Disordered" evidence="10">
    <location>
        <begin position="559"/>
        <end position="611"/>
    </location>
</feature>
<evidence type="ECO:0000256" key="10">
    <source>
        <dbReference type="SAM" id="MobiDB-lite"/>
    </source>
</evidence>
<dbReference type="GO" id="GO:0006357">
    <property type="term" value="P:regulation of transcription by RNA polymerase II"/>
    <property type="evidence" value="ECO:0007669"/>
    <property type="project" value="InterPro"/>
</dbReference>
<dbReference type="InterPro" id="IPR035441">
    <property type="entry name" value="TFIIS/LEDGF_dom_sf"/>
</dbReference>
<evidence type="ECO:0000256" key="7">
    <source>
        <dbReference type="ARBA" id="ARBA00023242"/>
    </source>
</evidence>
<dbReference type="PANTHER" id="PTHR15201">
    <property type="entry name" value="CRSP70"/>
    <property type="match status" value="1"/>
</dbReference>
<feature type="compositionally biased region" description="Polar residues" evidence="10">
    <location>
        <begin position="559"/>
        <end position="574"/>
    </location>
</feature>
<dbReference type="SMART" id="SM00509">
    <property type="entry name" value="TFS2N"/>
    <property type="match status" value="1"/>
</dbReference>
<accession>A0AAD4PPI4</accession>
<comment type="caution">
    <text evidence="12">The sequence shown here is derived from an EMBL/GenBank/DDBJ whole genome shotgun (WGS) entry which is preliminary data.</text>
</comment>
<dbReference type="Proteomes" id="UP001200034">
    <property type="component" value="Unassembled WGS sequence"/>
</dbReference>
<dbReference type="InterPro" id="IPR017923">
    <property type="entry name" value="TFIIS_N"/>
</dbReference>
<dbReference type="InterPro" id="IPR042376">
    <property type="entry name" value="MED26"/>
</dbReference>
<keyword evidence="5" id="KW-0010">Activator</keyword>
<evidence type="ECO:0000256" key="9">
    <source>
        <dbReference type="PROSITE-ProRule" id="PRU00649"/>
    </source>
</evidence>
<evidence type="ECO:0000256" key="6">
    <source>
        <dbReference type="ARBA" id="ARBA00023163"/>
    </source>
</evidence>
<evidence type="ECO:0000256" key="2">
    <source>
        <dbReference type="ARBA" id="ARBA00009681"/>
    </source>
</evidence>
<evidence type="ECO:0000313" key="12">
    <source>
        <dbReference type="EMBL" id="KAH8384330.1"/>
    </source>
</evidence>
<dbReference type="GO" id="GO:0010628">
    <property type="term" value="P:positive regulation of gene expression"/>
    <property type="evidence" value="ECO:0007669"/>
    <property type="project" value="TreeGrafter"/>
</dbReference>
<feature type="region of interest" description="Disordered" evidence="10">
    <location>
        <begin position="1075"/>
        <end position="1106"/>
    </location>
</feature>
<comment type="subcellular location">
    <subcellularLocation>
        <location evidence="1 9">Nucleus</location>
    </subcellularLocation>
</comment>
<organism evidence="12 13">
    <name type="scientific">Drosophila rubida</name>
    <dbReference type="NCBI Taxonomy" id="30044"/>
    <lineage>
        <taxon>Eukaryota</taxon>
        <taxon>Metazoa</taxon>
        <taxon>Ecdysozoa</taxon>
        <taxon>Arthropoda</taxon>
        <taxon>Hexapoda</taxon>
        <taxon>Insecta</taxon>
        <taxon>Pterygota</taxon>
        <taxon>Neoptera</taxon>
        <taxon>Endopterygota</taxon>
        <taxon>Diptera</taxon>
        <taxon>Brachycera</taxon>
        <taxon>Muscomorpha</taxon>
        <taxon>Ephydroidea</taxon>
        <taxon>Drosophilidae</taxon>
        <taxon>Drosophila</taxon>
    </lineage>
</organism>
<evidence type="ECO:0000256" key="5">
    <source>
        <dbReference type="ARBA" id="ARBA00023159"/>
    </source>
</evidence>
<name>A0AAD4PPI4_9MUSC</name>
<feature type="region of interest" description="Disordered" evidence="10">
    <location>
        <begin position="507"/>
        <end position="546"/>
    </location>
</feature>
<gene>
    <name evidence="12" type="ORF">KR093_001929</name>
</gene>
<dbReference type="EMBL" id="JAJJHW010000705">
    <property type="protein sequence ID" value="KAH8384330.1"/>
    <property type="molecule type" value="Genomic_DNA"/>
</dbReference>
<feature type="compositionally biased region" description="Low complexity" evidence="10">
    <location>
        <begin position="592"/>
        <end position="605"/>
    </location>
</feature>
<feature type="region of interest" description="Disordered" evidence="10">
    <location>
        <begin position="440"/>
        <end position="463"/>
    </location>
</feature>
<sequence length="1545" mass="173549">MNQNQIQQLTLHLSQALDQNYDVVNMETVLSVICALEGTTITKDQLEATRLAKYINQLRRRTKNEQLARRAKSLLKKWREMVGIQHAVIDSQPIKPIGIVNVSESNISDNNSNAPHQYCSNQPGSTPPPNRAISDLHSHIEISNPQCVNDTPQQQSSFSNLIKHINNVDSEESCKAIKNQRNVEQQKSATFINEVSTNSISNLAIGTSSDKLKDSSIVIDIVSDSDENDCGTQPCTQPKFTTSSSSLTFPIKVYPKPKKIKKDKKRKDKAQHSSLLYETHSQKSKINLQKSGDFNYYSYKDAKVTKMFPNDSEILSLSNSSMSSILSGDALSMPANSQNKIRSTCDLTFAGRFKSVVKVGAAFNHENSNGQKTDCRISEIEQPILKTIYEDYIHNDSSTSCSRLSSFEEQSRRVNSKSFVEPNKPDQQLLSYESHKVDYIQENPASDVPKKRGRKKGSKGVDSVIAKESSLSQQIFFGSGVKKVKTTKELFNEIQSRKLSISYNRNVTCPPETADKRSNIGQPQRESTRSLITRPTSSCSETSMNSPHILEANSANVNILDDTGNTDSDTITSEPSHDSIKSESGEIKRSTSLESISSSIQTPSLFKNTKPSTITKKINHNNDVTTELMHLINGLNSPQSVDDTEKLYQAQIVPCTCVIQEETKILNESQSISQIEAEEFDATENNYKKCTVNAFECLSSKPINTYRTEEVANAMPQKPFKSIFDLDFDDDDDPLQSILTNVLKVEPISNVQSGIHNNDNENFQSVKLRSEVSLAQFAGTSNGTDHEQNVNENSEKVLETLSIYTVVEDPNCVAKKRFMLQTNQVTNYHVNVLHNLFVPNINGNWNSIVKKMSSSILKSKISHIFQNEFNSYKVSDGADVVPKYGSLTCNERIPKDLSSLKFNVNFPRKFPKSRKIQPFLGIAKCLPSCRLAAKRAKNYEMKSTLKLSADENLKTIKHSSWPLTVDVNVLDNHNHNQYYAEGKDIKSSNKSSTLFSCDLLKFANNPETSCQPGGIMNQTTSGQIDQDYVERNRKKRRKSTKLLSAINLIESEYEDNTKPSIKRIKIALNGNIAAQQKKAFPSRRSNSSSDDDASECLSTGSEYHRYQKNLPVSENDMGEHESNSNRSISSVESIADEDDGLFENDNNNDDNVNEYAIVQKPMMDSGNNHTHIVLTIKKTPNKINSPASSTSAVSPINVNSIIGVASDAESATIEDDHFNVINNKKISNIPQTCLQKCYRNRCQCRRYRNRRSLKHQICRKEESIDLELKHLFNNNNNIARTIQSKAKTHRKLFFTKELYREDNVGRKERVINYTSSSSNCDEESESEGDRTKKKKIALKNNFELKIETDTTSTASIKNLMTAKSGQKNEDLYLSSSDESVKDELLFGNQHVDGTKFDIIQGNESPIDTHRNNGMLLSFNSIYDNDIIDVTQLQSLQIENCDDVNSICYNSNNLSLIKPYSLDSPTITPNIDTFKVSNNSPNLLANYSKLNNSLQPHIEYKSGIRAIVEDNSSILQVQQFKEWHEVLQLQSYNNEPLIVLPYVVLE</sequence>
<dbReference type="SUPFAM" id="SSF47676">
    <property type="entry name" value="Conserved domain common to transcription factors TFIIS, elongin A, CRSP70"/>
    <property type="match status" value="1"/>
</dbReference>